<dbReference type="Gene3D" id="3.40.630.30">
    <property type="match status" value="1"/>
</dbReference>
<reference evidence="2 3" key="1">
    <citation type="submission" date="2019-03" db="EMBL/GenBank/DDBJ databases">
        <title>Genomic Encyclopedia of Type Strains, Phase IV (KMG-IV): sequencing the most valuable type-strain genomes for metagenomic binning, comparative biology and taxonomic classification.</title>
        <authorList>
            <person name="Goeker M."/>
        </authorList>
    </citation>
    <scope>NUCLEOTIDE SEQUENCE [LARGE SCALE GENOMIC DNA]</scope>
    <source>
        <strain evidence="2 3">DSM 100451</strain>
    </source>
</reference>
<dbReference type="InterPro" id="IPR045057">
    <property type="entry name" value="Gcn5-rel_NAT"/>
</dbReference>
<dbReference type="InterPro" id="IPR031165">
    <property type="entry name" value="GNAT_YJDJ"/>
</dbReference>
<dbReference type="AlphaFoldDB" id="A0A4R1QS38"/>
<accession>A0A4R1QS38</accession>
<dbReference type="GeneID" id="97380672"/>
<protein>
    <recommendedName>
        <fullName evidence="1">N-acetyltransferase domain-containing protein</fullName>
    </recommendedName>
</protein>
<dbReference type="PANTHER" id="PTHR31435">
    <property type="entry name" value="PROTEIN NATD1"/>
    <property type="match status" value="1"/>
</dbReference>
<dbReference type="SUPFAM" id="SSF55729">
    <property type="entry name" value="Acyl-CoA N-acyltransferases (Nat)"/>
    <property type="match status" value="1"/>
</dbReference>
<feature type="domain" description="N-acetyltransferase" evidence="1">
    <location>
        <begin position="2"/>
        <end position="89"/>
    </location>
</feature>
<dbReference type="Proteomes" id="UP000295184">
    <property type="component" value="Unassembled WGS sequence"/>
</dbReference>
<dbReference type="PROSITE" id="PS51729">
    <property type="entry name" value="GNAT_YJDJ"/>
    <property type="match status" value="1"/>
</dbReference>
<dbReference type="RefSeq" id="WP_058965350.1">
    <property type="nucleotide sequence ID" value="NZ_CABKVM010000018.1"/>
</dbReference>
<dbReference type="PANTHER" id="PTHR31435:SF10">
    <property type="entry name" value="BSR4717 PROTEIN"/>
    <property type="match status" value="1"/>
</dbReference>
<dbReference type="Pfam" id="PF14542">
    <property type="entry name" value="Acetyltransf_CG"/>
    <property type="match status" value="1"/>
</dbReference>
<name>A0A4R1QS38_9FIRM</name>
<dbReference type="STRING" id="1650663.GCA_001486665_02319"/>
<gene>
    <name evidence="2" type="ORF">EDD77_11584</name>
</gene>
<dbReference type="EMBL" id="SLUM01000015">
    <property type="protein sequence ID" value="TCL55823.1"/>
    <property type="molecule type" value="Genomic_DNA"/>
</dbReference>
<evidence type="ECO:0000313" key="2">
    <source>
        <dbReference type="EMBL" id="TCL55823.1"/>
    </source>
</evidence>
<sequence>MEFKINENSIVYGDETRELARITFPQVAPGVVDIDHTFVGEELRGQGMAGQLMEQCVAQLRASGRKARTSCSYAAKWFEKHPEEADLLDK</sequence>
<comment type="caution">
    <text evidence="2">The sequence shown here is derived from an EMBL/GenBank/DDBJ whole genome shotgun (WGS) entry which is preliminary data.</text>
</comment>
<dbReference type="InterPro" id="IPR016181">
    <property type="entry name" value="Acyl_CoA_acyltransferase"/>
</dbReference>
<dbReference type="OrthoDB" id="9793389at2"/>
<evidence type="ECO:0000259" key="1">
    <source>
        <dbReference type="PROSITE" id="PS51729"/>
    </source>
</evidence>
<organism evidence="2 3">
    <name type="scientific">Allofournierella massiliensis</name>
    <dbReference type="NCBI Taxonomy" id="1650663"/>
    <lineage>
        <taxon>Bacteria</taxon>
        <taxon>Bacillati</taxon>
        <taxon>Bacillota</taxon>
        <taxon>Clostridia</taxon>
        <taxon>Eubacteriales</taxon>
        <taxon>Oscillospiraceae</taxon>
        <taxon>Allofournierella</taxon>
    </lineage>
</organism>
<proteinExistence type="predicted"/>
<evidence type="ECO:0000313" key="3">
    <source>
        <dbReference type="Proteomes" id="UP000295184"/>
    </source>
</evidence>
<dbReference type="CDD" id="cd04301">
    <property type="entry name" value="NAT_SF"/>
    <property type="match status" value="1"/>
</dbReference>